<feature type="domain" description="VWFA" evidence="2">
    <location>
        <begin position="139"/>
        <end position="326"/>
    </location>
</feature>
<dbReference type="PROSITE" id="PS51257">
    <property type="entry name" value="PROKAR_LIPOPROTEIN"/>
    <property type="match status" value="1"/>
</dbReference>
<feature type="chain" id="PRO_5038814254" evidence="1">
    <location>
        <begin position="23"/>
        <end position="444"/>
    </location>
</feature>
<accession>A0A1G6KS98</accession>
<dbReference type="Proteomes" id="UP000199387">
    <property type="component" value="Unassembled WGS sequence"/>
</dbReference>
<reference evidence="3 4" key="1">
    <citation type="submission" date="2016-10" db="EMBL/GenBank/DDBJ databases">
        <authorList>
            <person name="de Groot N.N."/>
        </authorList>
    </citation>
    <scope>NUCLEOTIDE SEQUENCE [LARGE SCALE GENOMIC DNA]</scope>
    <source>
        <strain evidence="3 4">DSM 45514</strain>
    </source>
</reference>
<dbReference type="Pfam" id="PF00092">
    <property type="entry name" value="VWA"/>
    <property type="match status" value="1"/>
</dbReference>
<dbReference type="SMART" id="SM00327">
    <property type="entry name" value="VWA"/>
    <property type="match status" value="1"/>
</dbReference>
<dbReference type="OrthoDB" id="9783818at2"/>
<proteinExistence type="predicted"/>
<evidence type="ECO:0000313" key="4">
    <source>
        <dbReference type="Proteomes" id="UP000199387"/>
    </source>
</evidence>
<dbReference type="InterPro" id="IPR036465">
    <property type="entry name" value="vWFA_dom_sf"/>
</dbReference>
<protein>
    <submittedName>
        <fullName evidence="3">D-amino-acid dehydrogenase</fullName>
    </submittedName>
</protein>
<dbReference type="STRING" id="1236220.SAMN04488112_106112"/>
<sequence>MRTRALLSVLIVLMLVFSTGCSTLLDGFASDSNQSAAEKKEKKKPKVKIPEELQHIPLPPAGKYAGDRYDWQKVKQELNDIPKDASAKEVLNRMYELAAEDYRPVIRYYQNFDPSTIEVERGPNGELRLKELPGQKKVNIAILLDASGSMAGKVDGGVKMKLAKKAVKDFASQMPEGSDVSLTVYGHKGSNNKKDQAKSCKGIEEVYSLGSYHEKKFNQALDQFKPTGWTPLAAAMEKTEDRLSSQTEAENIVYVVSDGKETCGGDPVKAAQALHESDMKAVVNIIGFDLDNEGQKALEAVAEAGGGEYSSVDDGASLDQYFAEERSRLYDAWADWANEHYDKASDLSSKKYDQLQKKSNEVYDITQRELRRYEKMTDYLENERGFEFDFLHEKVNKNFRYRIDVIQEWNFDVVDHLQDKVLYNADKIQDEVLEKSDKEQEKLY</sequence>
<evidence type="ECO:0000259" key="2">
    <source>
        <dbReference type="PROSITE" id="PS50234"/>
    </source>
</evidence>
<gene>
    <name evidence="3" type="ORF">SAMN04488112_106112</name>
</gene>
<evidence type="ECO:0000256" key="1">
    <source>
        <dbReference type="SAM" id="SignalP"/>
    </source>
</evidence>
<keyword evidence="1" id="KW-0732">Signal</keyword>
<dbReference type="Gene3D" id="3.40.50.410">
    <property type="entry name" value="von Willebrand factor, type A domain"/>
    <property type="match status" value="1"/>
</dbReference>
<dbReference type="AlphaFoldDB" id="A0A1G6KS98"/>
<evidence type="ECO:0000313" key="3">
    <source>
        <dbReference type="EMBL" id="SDC33395.1"/>
    </source>
</evidence>
<dbReference type="PROSITE" id="PS50234">
    <property type="entry name" value="VWFA"/>
    <property type="match status" value="1"/>
</dbReference>
<dbReference type="InterPro" id="IPR002035">
    <property type="entry name" value="VWF_A"/>
</dbReference>
<dbReference type="SUPFAM" id="SSF53300">
    <property type="entry name" value="vWA-like"/>
    <property type="match status" value="1"/>
</dbReference>
<dbReference type="RefSeq" id="WP_091567630.1">
    <property type="nucleotide sequence ID" value="NZ_FMZA01000006.1"/>
</dbReference>
<name>A0A1G6KS98_9BACL</name>
<organism evidence="3 4">
    <name type="scientific">Melghirimyces thermohalophilus</name>
    <dbReference type="NCBI Taxonomy" id="1236220"/>
    <lineage>
        <taxon>Bacteria</taxon>
        <taxon>Bacillati</taxon>
        <taxon>Bacillota</taxon>
        <taxon>Bacilli</taxon>
        <taxon>Bacillales</taxon>
        <taxon>Thermoactinomycetaceae</taxon>
        <taxon>Melghirimyces</taxon>
    </lineage>
</organism>
<feature type="signal peptide" evidence="1">
    <location>
        <begin position="1"/>
        <end position="22"/>
    </location>
</feature>
<keyword evidence="4" id="KW-1185">Reference proteome</keyword>
<dbReference type="EMBL" id="FMZA01000006">
    <property type="protein sequence ID" value="SDC33395.1"/>
    <property type="molecule type" value="Genomic_DNA"/>
</dbReference>